<keyword evidence="2" id="KW-1185">Reference proteome</keyword>
<dbReference type="EMBL" id="CAVMJV010000024">
    <property type="protein sequence ID" value="CAK5074031.1"/>
    <property type="molecule type" value="Genomic_DNA"/>
</dbReference>
<accession>A0ACB0Z4Y2</accession>
<proteinExistence type="predicted"/>
<protein>
    <submittedName>
        <fullName evidence="1">Uncharacterized protein</fullName>
    </submittedName>
</protein>
<organism evidence="1 2">
    <name type="scientific">Meloidogyne enterolobii</name>
    <name type="common">Root-knot nematode worm</name>
    <name type="synonym">Meloidogyne mayaguensis</name>
    <dbReference type="NCBI Taxonomy" id="390850"/>
    <lineage>
        <taxon>Eukaryota</taxon>
        <taxon>Metazoa</taxon>
        <taxon>Ecdysozoa</taxon>
        <taxon>Nematoda</taxon>
        <taxon>Chromadorea</taxon>
        <taxon>Rhabditida</taxon>
        <taxon>Tylenchina</taxon>
        <taxon>Tylenchomorpha</taxon>
        <taxon>Tylenchoidea</taxon>
        <taxon>Meloidogynidae</taxon>
        <taxon>Meloidogyninae</taxon>
        <taxon>Meloidogyne</taxon>
    </lineage>
</organism>
<comment type="caution">
    <text evidence="1">The sequence shown here is derived from an EMBL/GenBank/DDBJ whole genome shotgun (WGS) entry which is preliminary data.</text>
</comment>
<dbReference type="Proteomes" id="UP001497535">
    <property type="component" value="Unassembled WGS sequence"/>
</dbReference>
<name>A0ACB0Z4Y2_MELEN</name>
<sequence>MCSYSVVILYRLEITFKFCQKNFFIKISNFLKILKQTKKNCLGIKCHKDDEKF</sequence>
<reference evidence="1" key="1">
    <citation type="submission" date="2023-11" db="EMBL/GenBank/DDBJ databases">
        <authorList>
            <person name="Poullet M."/>
        </authorList>
    </citation>
    <scope>NUCLEOTIDE SEQUENCE</scope>
    <source>
        <strain evidence="1">E1834</strain>
    </source>
</reference>
<evidence type="ECO:0000313" key="2">
    <source>
        <dbReference type="Proteomes" id="UP001497535"/>
    </source>
</evidence>
<gene>
    <name evidence="1" type="ORF">MENTE1834_LOCUS20731</name>
</gene>
<evidence type="ECO:0000313" key="1">
    <source>
        <dbReference type="EMBL" id="CAK5074031.1"/>
    </source>
</evidence>